<name>C0CLC8_BLAHS</name>
<protein>
    <submittedName>
        <fullName evidence="2">Uncharacterized protein</fullName>
    </submittedName>
</protein>
<dbReference type="eggNOG" id="ENOG502ZUKP">
    <property type="taxonomic scope" value="Bacteria"/>
</dbReference>
<evidence type="ECO:0000313" key="3">
    <source>
        <dbReference type="Proteomes" id="UP000003100"/>
    </source>
</evidence>
<reference evidence="2 3" key="2">
    <citation type="submission" date="2009-02" db="EMBL/GenBank/DDBJ databases">
        <title>Draft genome sequence of Blautia hydrogenotrophica DSM 10507 (Ruminococcus hydrogenotrophicus DSM 10507).</title>
        <authorList>
            <person name="Sudarsanam P."/>
            <person name="Ley R."/>
            <person name="Guruge J."/>
            <person name="Turnbaugh P.J."/>
            <person name="Mahowald M."/>
            <person name="Liep D."/>
            <person name="Gordon J."/>
        </authorList>
    </citation>
    <scope>NUCLEOTIDE SEQUENCE [LARGE SCALE GENOMIC DNA]</scope>
    <source>
        <strain evidence="3">DSM 10507 / JCM 14656 / S5a33</strain>
    </source>
</reference>
<gene>
    <name evidence="2" type="ORF">RUMHYD_01649</name>
</gene>
<reference evidence="2 3" key="1">
    <citation type="submission" date="2009-01" db="EMBL/GenBank/DDBJ databases">
        <authorList>
            <person name="Fulton L."/>
            <person name="Clifton S."/>
            <person name="Fulton B."/>
            <person name="Xu J."/>
            <person name="Minx P."/>
            <person name="Pepin K.H."/>
            <person name="Johnson M."/>
            <person name="Bhonagiri V."/>
            <person name="Nash W.E."/>
            <person name="Mardis E.R."/>
            <person name="Wilson R.K."/>
        </authorList>
    </citation>
    <scope>NUCLEOTIDE SEQUENCE [LARGE SCALE GENOMIC DNA]</scope>
    <source>
        <strain evidence="3">DSM 10507 / JCM 14656 / S5a33</strain>
    </source>
</reference>
<feature type="region of interest" description="Disordered" evidence="1">
    <location>
        <begin position="118"/>
        <end position="144"/>
    </location>
</feature>
<organism evidence="2 3">
    <name type="scientific">Blautia hydrogenotrophica (strain DSM 10507 / JCM 14656 / S5a33)</name>
    <name type="common">Ruminococcus hydrogenotrophicus</name>
    <dbReference type="NCBI Taxonomy" id="476272"/>
    <lineage>
        <taxon>Bacteria</taxon>
        <taxon>Bacillati</taxon>
        <taxon>Bacillota</taxon>
        <taxon>Clostridia</taxon>
        <taxon>Lachnospirales</taxon>
        <taxon>Lachnospiraceae</taxon>
        <taxon>Blautia</taxon>
    </lineage>
</organism>
<keyword evidence="3" id="KW-1185">Reference proteome</keyword>
<dbReference type="EMBL" id="ACBZ01000079">
    <property type="protein sequence ID" value="EEG49454.1"/>
    <property type="molecule type" value="Genomic_DNA"/>
</dbReference>
<dbReference type="HOGENOM" id="CLU_1792721_0_0_9"/>
<feature type="compositionally biased region" description="Basic residues" evidence="1">
    <location>
        <begin position="134"/>
        <end position="144"/>
    </location>
</feature>
<sequence>MSDYKETSHIYEANRAVGFIYHSGYGQISYELNHIIWRIVLPKDSYIFLLVADGGREMDAIRLVAKELEHRGHQVTNIYSEYFFDRYHVVDRAQKILTDMEKGESIWQKEQERLKKMDRKELRHHLKENMKNYRSYKKRKKNRK</sequence>
<proteinExistence type="predicted"/>
<accession>C0CLC8</accession>
<evidence type="ECO:0000313" key="2">
    <source>
        <dbReference type="EMBL" id="EEG49454.1"/>
    </source>
</evidence>
<dbReference type="PATRIC" id="fig|476272.21.peg.3000"/>
<dbReference type="Proteomes" id="UP000003100">
    <property type="component" value="Unassembled WGS sequence"/>
</dbReference>
<evidence type="ECO:0000256" key="1">
    <source>
        <dbReference type="SAM" id="MobiDB-lite"/>
    </source>
</evidence>
<feature type="compositionally biased region" description="Basic and acidic residues" evidence="1">
    <location>
        <begin position="118"/>
        <end position="131"/>
    </location>
</feature>
<comment type="caution">
    <text evidence="2">The sequence shown here is derived from an EMBL/GenBank/DDBJ whole genome shotgun (WGS) entry which is preliminary data.</text>
</comment>
<dbReference type="AlphaFoldDB" id="C0CLC8"/>